<dbReference type="PATRIC" id="fig|1423740.3.peg.782"/>
<proteinExistence type="predicted"/>
<organism evidence="5 6">
    <name type="scientific">Ligilactobacillus equi DSM 15833 = JCM 10991</name>
    <dbReference type="NCBI Taxonomy" id="1423740"/>
    <lineage>
        <taxon>Bacteria</taxon>
        <taxon>Bacillati</taxon>
        <taxon>Bacillota</taxon>
        <taxon>Bacilli</taxon>
        <taxon>Lactobacillales</taxon>
        <taxon>Lactobacillaceae</taxon>
        <taxon>Ligilactobacillus</taxon>
    </lineage>
</organism>
<dbReference type="RefSeq" id="WP_025020914.1">
    <property type="nucleotide sequence ID" value="NZ_AZFH01000015.1"/>
</dbReference>
<accession>A0A0R1TPH3</accession>
<comment type="caution">
    <text evidence="5">The sequence shown here is derived from an EMBL/GenBank/DDBJ whole genome shotgun (WGS) entry which is preliminary data.</text>
</comment>
<sequence>MKNDAKLAIHTASTAAAGVAASPIPFSDAVLLVPIQTTMIVAIYNAYGQEIPKGLVKGIVNSTFATTFGRNIASNLLKMIPGIGTLAGATLNATVAVGMTEAIGHAVANQLENGSELDINDLGPVISEAIKTISNK</sequence>
<evidence type="ECO:0000256" key="4">
    <source>
        <dbReference type="ARBA" id="ARBA00023136"/>
    </source>
</evidence>
<evidence type="ECO:0000256" key="1">
    <source>
        <dbReference type="ARBA" id="ARBA00004141"/>
    </source>
</evidence>
<dbReference type="STRING" id="1423740.FC36_GL000735"/>
<keyword evidence="3" id="KW-1133">Transmembrane helix</keyword>
<name>A0A0R1TPH3_9LACO</name>
<dbReference type="EMBL" id="AZFH01000015">
    <property type="protein sequence ID" value="KRL83168.1"/>
    <property type="molecule type" value="Genomic_DNA"/>
</dbReference>
<protein>
    <recommendedName>
        <fullName evidence="7">GTPase domain-containing protein</fullName>
    </recommendedName>
</protein>
<reference evidence="5 6" key="1">
    <citation type="journal article" date="2015" name="Genome Announc.">
        <title>Expanding the biotechnology potential of lactobacilli through comparative genomics of 213 strains and associated genera.</title>
        <authorList>
            <person name="Sun Z."/>
            <person name="Harris H.M."/>
            <person name="McCann A."/>
            <person name="Guo C."/>
            <person name="Argimon S."/>
            <person name="Zhang W."/>
            <person name="Yang X."/>
            <person name="Jeffery I.B."/>
            <person name="Cooney J.C."/>
            <person name="Kagawa T.F."/>
            <person name="Liu W."/>
            <person name="Song Y."/>
            <person name="Salvetti E."/>
            <person name="Wrobel A."/>
            <person name="Rasinkangas P."/>
            <person name="Parkhill J."/>
            <person name="Rea M.C."/>
            <person name="O'Sullivan O."/>
            <person name="Ritari J."/>
            <person name="Douillard F.P."/>
            <person name="Paul Ross R."/>
            <person name="Yang R."/>
            <person name="Briner A.E."/>
            <person name="Felis G.E."/>
            <person name="de Vos W.M."/>
            <person name="Barrangou R."/>
            <person name="Klaenhammer T.R."/>
            <person name="Caufield P.W."/>
            <person name="Cui Y."/>
            <person name="Zhang H."/>
            <person name="O'Toole P.W."/>
        </authorList>
    </citation>
    <scope>NUCLEOTIDE SEQUENCE [LARGE SCALE GENOMIC DNA]</scope>
    <source>
        <strain evidence="5 6">DSM 15833</strain>
    </source>
</reference>
<comment type="subcellular location">
    <subcellularLocation>
        <location evidence="1">Membrane</location>
        <topology evidence="1">Multi-pass membrane protein</topology>
    </subcellularLocation>
</comment>
<evidence type="ECO:0008006" key="7">
    <source>
        <dbReference type="Google" id="ProtNLM"/>
    </source>
</evidence>
<keyword evidence="2" id="KW-0812">Transmembrane</keyword>
<evidence type="ECO:0000313" key="5">
    <source>
        <dbReference type="EMBL" id="KRL83168.1"/>
    </source>
</evidence>
<dbReference type="Pfam" id="PF05128">
    <property type="entry name" value="DUF697"/>
    <property type="match status" value="1"/>
</dbReference>
<dbReference type="OrthoDB" id="9255830at2"/>
<evidence type="ECO:0000256" key="3">
    <source>
        <dbReference type="ARBA" id="ARBA00022989"/>
    </source>
</evidence>
<evidence type="ECO:0000313" key="6">
    <source>
        <dbReference type="Proteomes" id="UP000051048"/>
    </source>
</evidence>
<dbReference type="Proteomes" id="UP000051048">
    <property type="component" value="Unassembled WGS sequence"/>
</dbReference>
<gene>
    <name evidence="5" type="ORF">FC36_GL000735</name>
</gene>
<dbReference type="InterPro" id="IPR021147">
    <property type="entry name" value="DUF697"/>
</dbReference>
<evidence type="ECO:0000256" key="2">
    <source>
        <dbReference type="ARBA" id="ARBA00022692"/>
    </source>
</evidence>
<dbReference type="GO" id="GO:0016020">
    <property type="term" value="C:membrane"/>
    <property type="evidence" value="ECO:0007669"/>
    <property type="project" value="UniProtKB-SubCell"/>
</dbReference>
<keyword evidence="4" id="KW-0472">Membrane</keyword>
<dbReference type="AlphaFoldDB" id="A0A0R1TPH3"/>